<dbReference type="Proteomes" id="UP000324222">
    <property type="component" value="Unassembled WGS sequence"/>
</dbReference>
<evidence type="ECO:0000313" key="2">
    <source>
        <dbReference type="EMBL" id="MPC08261.1"/>
    </source>
</evidence>
<feature type="region of interest" description="Disordered" evidence="1">
    <location>
        <begin position="233"/>
        <end position="336"/>
    </location>
</feature>
<feature type="compositionally biased region" description="Polar residues" evidence="1">
    <location>
        <begin position="244"/>
        <end position="255"/>
    </location>
</feature>
<feature type="compositionally biased region" description="Polar residues" evidence="1">
    <location>
        <begin position="42"/>
        <end position="55"/>
    </location>
</feature>
<sequence length="359" mass="39597">MPILQCSPNQGSLCGSTTPSTPEKLSPTTTSFPSQDLHLCTPFTTPQKPENESSTAVSLSTSNLCTPILTPPALTNSPEKTLQELRQRNLTAELETYEEIRGAAGKPVKGVSHSKDQSAEQVGGKGKATISIRTVIQTPITPKATSVHEGSVLSKEKEKRSIHLINVTPNKPETRLRKISPAKTFKSPLKTSPLKQVSPILRKYHKYSPKKRNIRSGKLLSILPKFTAAQLSAHRRLAPKPQKAPTTSVSENVSAQGKVAQHSSRCESVLHKAKQHQGENGDLLPLEDQLGGEAVRASPRSRPGQHRLEEDFEEDTLEEEEEEDEDEEEEDEDDDLAAEQVRFFLFLCYLSLYLNAEPL</sequence>
<proteinExistence type="predicted"/>
<evidence type="ECO:0000256" key="1">
    <source>
        <dbReference type="SAM" id="MobiDB-lite"/>
    </source>
</evidence>
<dbReference type="OrthoDB" id="6257037at2759"/>
<dbReference type="EMBL" id="VSRR010000023">
    <property type="protein sequence ID" value="MPC08261.1"/>
    <property type="molecule type" value="Genomic_DNA"/>
</dbReference>
<dbReference type="AlphaFoldDB" id="A0A5B7CHN7"/>
<gene>
    <name evidence="2" type="ORF">E2C01_000840</name>
</gene>
<feature type="compositionally biased region" description="Acidic residues" evidence="1">
    <location>
        <begin position="310"/>
        <end position="336"/>
    </location>
</feature>
<evidence type="ECO:0000313" key="3">
    <source>
        <dbReference type="Proteomes" id="UP000324222"/>
    </source>
</evidence>
<reference evidence="2 3" key="1">
    <citation type="submission" date="2019-05" db="EMBL/GenBank/DDBJ databases">
        <title>Another draft genome of Portunus trituberculatus and its Hox gene families provides insights of decapod evolution.</title>
        <authorList>
            <person name="Jeong J.-H."/>
            <person name="Song I."/>
            <person name="Kim S."/>
            <person name="Choi T."/>
            <person name="Kim D."/>
            <person name="Ryu S."/>
            <person name="Kim W."/>
        </authorList>
    </citation>
    <scope>NUCLEOTIDE SEQUENCE [LARGE SCALE GENOMIC DNA]</scope>
    <source>
        <tissue evidence="2">Muscle</tissue>
    </source>
</reference>
<feature type="region of interest" description="Disordered" evidence="1">
    <location>
        <begin position="1"/>
        <end position="55"/>
    </location>
</feature>
<name>A0A5B7CHN7_PORTR</name>
<protein>
    <submittedName>
        <fullName evidence="2">Uncharacterized protein</fullName>
    </submittedName>
</protein>
<feature type="compositionally biased region" description="Polar residues" evidence="1">
    <location>
        <begin position="1"/>
        <end position="34"/>
    </location>
</feature>
<keyword evidence="3" id="KW-1185">Reference proteome</keyword>
<comment type="caution">
    <text evidence="2">The sequence shown here is derived from an EMBL/GenBank/DDBJ whole genome shotgun (WGS) entry which is preliminary data.</text>
</comment>
<organism evidence="2 3">
    <name type="scientific">Portunus trituberculatus</name>
    <name type="common">Swimming crab</name>
    <name type="synonym">Neptunus trituberculatus</name>
    <dbReference type="NCBI Taxonomy" id="210409"/>
    <lineage>
        <taxon>Eukaryota</taxon>
        <taxon>Metazoa</taxon>
        <taxon>Ecdysozoa</taxon>
        <taxon>Arthropoda</taxon>
        <taxon>Crustacea</taxon>
        <taxon>Multicrustacea</taxon>
        <taxon>Malacostraca</taxon>
        <taxon>Eumalacostraca</taxon>
        <taxon>Eucarida</taxon>
        <taxon>Decapoda</taxon>
        <taxon>Pleocyemata</taxon>
        <taxon>Brachyura</taxon>
        <taxon>Eubrachyura</taxon>
        <taxon>Portunoidea</taxon>
        <taxon>Portunidae</taxon>
        <taxon>Portuninae</taxon>
        <taxon>Portunus</taxon>
    </lineage>
</organism>
<feature type="region of interest" description="Disordered" evidence="1">
    <location>
        <begin position="105"/>
        <end position="125"/>
    </location>
</feature>
<accession>A0A5B7CHN7</accession>